<keyword evidence="7" id="KW-0547">Nucleotide-binding</keyword>
<comment type="similarity">
    <text evidence="2">Belongs to the TsaE family.</text>
</comment>
<proteinExistence type="inferred from homology"/>
<evidence type="ECO:0000256" key="3">
    <source>
        <dbReference type="ARBA" id="ARBA00019010"/>
    </source>
</evidence>
<dbReference type="GO" id="GO:0005737">
    <property type="term" value="C:cytoplasm"/>
    <property type="evidence" value="ECO:0007669"/>
    <property type="project" value="UniProtKB-SubCell"/>
</dbReference>
<evidence type="ECO:0000256" key="8">
    <source>
        <dbReference type="ARBA" id="ARBA00022840"/>
    </source>
</evidence>
<dbReference type="Pfam" id="PF02367">
    <property type="entry name" value="TsaE"/>
    <property type="match status" value="1"/>
</dbReference>
<evidence type="ECO:0000256" key="10">
    <source>
        <dbReference type="ARBA" id="ARBA00032441"/>
    </source>
</evidence>
<dbReference type="Proteomes" id="UP000484076">
    <property type="component" value="Unassembled WGS sequence"/>
</dbReference>
<evidence type="ECO:0000313" key="11">
    <source>
        <dbReference type="EMBL" id="NUB45326.1"/>
    </source>
</evidence>
<dbReference type="GO" id="GO:0005524">
    <property type="term" value="F:ATP binding"/>
    <property type="evidence" value="ECO:0007669"/>
    <property type="project" value="UniProtKB-KW"/>
</dbReference>
<name>A0A8X8H1B5_9RHOB</name>
<comment type="subcellular location">
    <subcellularLocation>
        <location evidence="1">Cytoplasm</location>
    </subcellularLocation>
</comment>
<accession>A0A8X8H1B5</accession>
<evidence type="ECO:0000256" key="2">
    <source>
        <dbReference type="ARBA" id="ARBA00007599"/>
    </source>
</evidence>
<evidence type="ECO:0000256" key="9">
    <source>
        <dbReference type="ARBA" id="ARBA00022842"/>
    </source>
</evidence>
<evidence type="ECO:0000256" key="5">
    <source>
        <dbReference type="ARBA" id="ARBA00022694"/>
    </source>
</evidence>
<dbReference type="EMBL" id="WHUT02000007">
    <property type="protein sequence ID" value="NUB45326.1"/>
    <property type="molecule type" value="Genomic_DNA"/>
</dbReference>
<sequence>MPDDAALTLFLPSERATARLGAWLAAALGPGDVLLLTGSIGAGKTHLCRALIRAALGRAEDVPSPTFTLVQTYDAAGYEIWHADLYRLTHPDEVLELGLEAAFATAVCLVEWPDRLGNLAPANAIRLTLRADGDGRQAEFLAPAHAPLLARLAQDWAQDV</sequence>
<protein>
    <recommendedName>
        <fullName evidence="3">tRNA threonylcarbamoyladenosine biosynthesis protein TsaE</fullName>
    </recommendedName>
    <alternativeName>
        <fullName evidence="10">t(6)A37 threonylcarbamoyladenosine biosynthesis protein TsaE</fullName>
    </alternativeName>
</protein>
<dbReference type="SUPFAM" id="SSF52540">
    <property type="entry name" value="P-loop containing nucleoside triphosphate hydrolases"/>
    <property type="match status" value="1"/>
</dbReference>
<dbReference type="PANTHER" id="PTHR33540">
    <property type="entry name" value="TRNA THREONYLCARBAMOYLADENOSINE BIOSYNTHESIS PROTEIN TSAE"/>
    <property type="match status" value="1"/>
</dbReference>
<keyword evidence="12" id="KW-1185">Reference proteome</keyword>
<dbReference type="PANTHER" id="PTHR33540:SF2">
    <property type="entry name" value="TRNA THREONYLCARBAMOYLADENOSINE BIOSYNTHESIS PROTEIN TSAE"/>
    <property type="match status" value="1"/>
</dbReference>
<dbReference type="AlphaFoldDB" id="A0A8X8H1B5"/>
<dbReference type="RefSeq" id="WP_152826759.1">
    <property type="nucleotide sequence ID" value="NZ_WHUT02000007.1"/>
</dbReference>
<dbReference type="GO" id="GO:0046872">
    <property type="term" value="F:metal ion binding"/>
    <property type="evidence" value="ECO:0007669"/>
    <property type="project" value="UniProtKB-KW"/>
</dbReference>
<keyword evidence="9" id="KW-0460">Magnesium</keyword>
<dbReference type="NCBIfam" id="TIGR00150">
    <property type="entry name" value="T6A_YjeE"/>
    <property type="match status" value="1"/>
</dbReference>
<dbReference type="GO" id="GO:0002949">
    <property type="term" value="P:tRNA threonylcarbamoyladenosine modification"/>
    <property type="evidence" value="ECO:0007669"/>
    <property type="project" value="InterPro"/>
</dbReference>
<evidence type="ECO:0000256" key="7">
    <source>
        <dbReference type="ARBA" id="ARBA00022741"/>
    </source>
</evidence>
<dbReference type="InterPro" id="IPR003442">
    <property type="entry name" value="T6A_TsaE"/>
</dbReference>
<keyword evidence="5" id="KW-0819">tRNA processing</keyword>
<dbReference type="InterPro" id="IPR027417">
    <property type="entry name" value="P-loop_NTPase"/>
</dbReference>
<evidence type="ECO:0000313" key="12">
    <source>
        <dbReference type="Proteomes" id="UP000484076"/>
    </source>
</evidence>
<keyword evidence="4" id="KW-0963">Cytoplasm</keyword>
<reference evidence="11" key="1">
    <citation type="submission" date="2020-05" db="EMBL/GenBank/DDBJ databases">
        <title>Fertoebacter nigrum gen. nov., sp. nov., a new member of the family Rhodobacteraceae.</title>
        <authorList>
            <person name="Szuroczki S."/>
            <person name="Abbaszade G."/>
            <person name="Buni D."/>
            <person name="Schumann P."/>
            <person name="Toth E."/>
        </authorList>
    </citation>
    <scope>NUCLEOTIDE SEQUENCE</scope>
    <source>
        <strain evidence="11">RG-N-1a</strain>
    </source>
</reference>
<gene>
    <name evidence="11" type="primary">tsaE</name>
    <name evidence="11" type="ORF">GEU84_013085</name>
</gene>
<organism evidence="11 12">
    <name type="scientific">Fertoeibacter niger</name>
    <dbReference type="NCBI Taxonomy" id="2656921"/>
    <lineage>
        <taxon>Bacteria</taxon>
        <taxon>Pseudomonadati</taxon>
        <taxon>Pseudomonadota</taxon>
        <taxon>Alphaproteobacteria</taxon>
        <taxon>Rhodobacterales</taxon>
        <taxon>Paracoccaceae</taxon>
        <taxon>Fertoeibacter</taxon>
    </lineage>
</organism>
<evidence type="ECO:0000256" key="1">
    <source>
        <dbReference type="ARBA" id="ARBA00004496"/>
    </source>
</evidence>
<evidence type="ECO:0000256" key="6">
    <source>
        <dbReference type="ARBA" id="ARBA00022723"/>
    </source>
</evidence>
<keyword evidence="6" id="KW-0479">Metal-binding</keyword>
<keyword evidence="8" id="KW-0067">ATP-binding</keyword>
<comment type="caution">
    <text evidence="11">The sequence shown here is derived from an EMBL/GenBank/DDBJ whole genome shotgun (WGS) entry which is preliminary data.</text>
</comment>
<dbReference type="Gene3D" id="3.40.50.300">
    <property type="entry name" value="P-loop containing nucleotide triphosphate hydrolases"/>
    <property type="match status" value="1"/>
</dbReference>
<evidence type="ECO:0000256" key="4">
    <source>
        <dbReference type="ARBA" id="ARBA00022490"/>
    </source>
</evidence>